<feature type="transmembrane region" description="Helical" evidence="6">
    <location>
        <begin position="30"/>
        <end position="50"/>
    </location>
</feature>
<gene>
    <name evidence="8" type="ordered locus">Sfum_1589</name>
</gene>
<evidence type="ECO:0000256" key="5">
    <source>
        <dbReference type="ARBA" id="ARBA00023136"/>
    </source>
</evidence>
<evidence type="ECO:0000256" key="2">
    <source>
        <dbReference type="ARBA" id="ARBA00022692"/>
    </source>
</evidence>
<keyword evidence="5 6" id="KW-0472">Membrane</keyword>
<keyword evidence="2 6" id="KW-0812">Transmembrane</keyword>
<evidence type="ECO:0000256" key="6">
    <source>
        <dbReference type="SAM" id="Phobius"/>
    </source>
</evidence>
<dbReference type="PANTHER" id="PTHR30071:SF1">
    <property type="entry name" value="CYTOCHROME B_B6 PROTEIN-RELATED"/>
    <property type="match status" value="1"/>
</dbReference>
<feature type="transmembrane region" description="Helical" evidence="6">
    <location>
        <begin position="180"/>
        <end position="197"/>
    </location>
</feature>
<feature type="domain" description="Cytochrome c assembly protein" evidence="7">
    <location>
        <begin position="34"/>
        <end position="235"/>
    </location>
</feature>
<reference evidence="8 9" key="1">
    <citation type="submission" date="2006-10" db="EMBL/GenBank/DDBJ databases">
        <title>Complete sequence of Syntrophobacter fumaroxidans MPOB.</title>
        <authorList>
            <consortium name="US DOE Joint Genome Institute"/>
            <person name="Copeland A."/>
            <person name="Lucas S."/>
            <person name="Lapidus A."/>
            <person name="Barry K."/>
            <person name="Detter J.C."/>
            <person name="Glavina del Rio T."/>
            <person name="Hammon N."/>
            <person name="Israni S."/>
            <person name="Pitluck S."/>
            <person name="Goltsman E.G."/>
            <person name="Martinez M."/>
            <person name="Schmutz J."/>
            <person name="Larimer F."/>
            <person name="Land M."/>
            <person name="Hauser L."/>
            <person name="Kyrpides N."/>
            <person name="Kim E."/>
            <person name="Boone D.R."/>
            <person name="Brockman F."/>
            <person name="Culley D."/>
            <person name="Ferry J."/>
            <person name="Gunsalus R."/>
            <person name="McInerney M.J."/>
            <person name="Morrison M."/>
            <person name="Plugge C."/>
            <person name="Rohlin L."/>
            <person name="Scholten J."/>
            <person name="Sieber J."/>
            <person name="Stams A.J.M."/>
            <person name="Worm P."/>
            <person name="Henstra A.M."/>
            <person name="Richardson P."/>
        </authorList>
    </citation>
    <scope>NUCLEOTIDE SEQUENCE [LARGE SCALE GENOMIC DNA]</scope>
    <source>
        <strain evidence="9">DSM 10017 / MPOB</strain>
    </source>
</reference>
<evidence type="ECO:0000313" key="9">
    <source>
        <dbReference type="Proteomes" id="UP000001784"/>
    </source>
</evidence>
<organism evidence="8 9">
    <name type="scientific">Syntrophobacter fumaroxidans (strain DSM 10017 / MPOB)</name>
    <dbReference type="NCBI Taxonomy" id="335543"/>
    <lineage>
        <taxon>Bacteria</taxon>
        <taxon>Pseudomonadati</taxon>
        <taxon>Thermodesulfobacteriota</taxon>
        <taxon>Syntrophobacteria</taxon>
        <taxon>Syntrophobacterales</taxon>
        <taxon>Syntrophobacteraceae</taxon>
        <taxon>Syntrophobacter</taxon>
    </lineage>
</organism>
<dbReference type="PANTHER" id="PTHR30071">
    <property type="entry name" value="HEME EXPORTER PROTEIN C"/>
    <property type="match status" value="1"/>
</dbReference>
<comment type="subcellular location">
    <subcellularLocation>
        <location evidence="1">Membrane</location>
        <topology evidence="1">Multi-pass membrane protein</topology>
    </subcellularLocation>
</comment>
<dbReference type="GO" id="GO:0017004">
    <property type="term" value="P:cytochrome complex assembly"/>
    <property type="evidence" value="ECO:0007669"/>
    <property type="project" value="UniProtKB-KW"/>
</dbReference>
<evidence type="ECO:0000256" key="4">
    <source>
        <dbReference type="ARBA" id="ARBA00022989"/>
    </source>
</evidence>
<evidence type="ECO:0000256" key="1">
    <source>
        <dbReference type="ARBA" id="ARBA00004141"/>
    </source>
</evidence>
<feature type="transmembrane region" description="Helical" evidence="6">
    <location>
        <begin position="93"/>
        <end position="119"/>
    </location>
</feature>
<sequence>MCWFTLLVGAMFHGAAILLRSYQIGQLAVTSSQEALSFFAWMLVVVYLAIQLKLQLRILGSFVSPLAVIFMMASRLLPASMVPKSELFKSGWVILHVTCLFVANALFALAFSVGVMYLLQERQIKSKSFGFLYPRLPSLERLDTISHYCLIAGFPLMTCGLVAGFAYASMVWNSPWNWDPKEILSLVTWCIYAFLLHERLTVGWRGRKAAWLAIFGFSAVLVTFLGANLLLAGHHSASVR</sequence>
<dbReference type="FunCoup" id="A0LIM4">
    <property type="interactions" value="53"/>
</dbReference>
<proteinExistence type="predicted"/>
<name>A0LIM4_SYNFM</name>
<feature type="transmembrane region" description="Helical" evidence="6">
    <location>
        <begin position="145"/>
        <end position="168"/>
    </location>
</feature>
<accession>A0LIM4</accession>
<dbReference type="EMBL" id="CP000478">
    <property type="protein sequence ID" value="ABK17276.1"/>
    <property type="molecule type" value="Genomic_DNA"/>
</dbReference>
<feature type="transmembrane region" description="Helical" evidence="6">
    <location>
        <begin position="209"/>
        <end position="231"/>
    </location>
</feature>
<keyword evidence="3" id="KW-0201">Cytochrome c-type biogenesis</keyword>
<dbReference type="InParanoid" id="A0LIM4"/>
<feature type="transmembrane region" description="Helical" evidence="6">
    <location>
        <begin position="62"/>
        <end position="81"/>
    </location>
</feature>
<keyword evidence="4 6" id="KW-1133">Transmembrane helix</keyword>
<dbReference type="GO" id="GO:0005886">
    <property type="term" value="C:plasma membrane"/>
    <property type="evidence" value="ECO:0007669"/>
    <property type="project" value="TreeGrafter"/>
</dbReference>
<dbReference type="Proteomes" id="UP000001784">
    <property type="component" value="Chromosome"/>
</dbReference>
<dbReference type="eggNOG" id="COG0755">
    <property type="taxonomic scope" value="Bacteria"/>
</dbReference>
<dbReference type="STRING" id="335543.Sfum_1589"/>
<evidence type="ECO:0000259" key="7">
    <source>
        <dbReference type="Pfam" id="PF01578"/>
    </source>
</evidence>
<protein>
    <submittedName>
        <fullName evidence="8">Cytochrome c assembly protein</fullName>
    </submittedName>
</protein>
<evidence type="ECO:0000313" key="8">
    <source>
        <dbReference type="EMBL" id="ABK17276.1"/>
    </source>
</evidence>
<dbReference type="AlphaFoldDB" id="A0LIM4"/>
<dbReference type="Pfam" id="PF01578">
    <property type="entry name" value="Cytochrom_C_asm"/>
    <property type="match status" value="1"/>
</dbReference>
<dbReference type="InterPro" id="IPR045062">
    <property type="entry name" value="Cyt_c_biogenesis_CcsA/CcmC"/>
</dbReference>
<evidence type="ECO:0000256" key="3">
    <source>
        <dbReference type="ARBA" id="ARBA00022748"/>
    </source>
</evidence>
<dbReference type="HOGENOM" id="CLU_049710_2_2_7"/>
<dbReference type="GO" id="GO:0020037">
    <property type="term" value="F:heme binding"/>
    <property type="evidence" value="ECO:0007669"/>
    <property type="project" value="InterPro"/>
</dbReference>
<dbReference type="KEGG" id="sfu:Sfum_1589"/>
<keyword evidence="9" id="KW-1185">Reference proteome</keyword>
<dbReference type="InterPro" id="IPR002541">
    <property type="entry name" value="Cyt_c_assembly"/>
</dbReference>